<reference evidence="4 5" key="1">
    <citation type="submission" date="2025-04" db="UniProtKB">
        <authorList>
            <consortium name="RefSeq"/>
        </authorList>
    </citation>
    <scope>IDENTIFICATION</scope>
    <source>
        <tissue evidence="4 5">Entire body</tissue>
    </source>
</reference>
<feature type="coiled-coil region" evidence="1">
    <location>
        <begin position="996"/>
        <end position="1023"/>
    </location>
</feature>
<evidence type="ECO:0000313" key="4">
    <source>
        <dbReference type="RefSeq" id="XP_025835774.1"/>
    </source>
</evidence>
<feature type="region of interest" description="Disordered" evidence="2">
    <location>
        <begin position="1676"/>
        <end position="1713"/>
    </location>
</feature>
<feature type="compositionally biased region" description="Polar residues" evidence="2">
    <location>
        <begin position="2671"/>
        <end position="2684"/>
    </location>
</feature>
<feature type="compositionally biased region" description="Basic and acidic residues" evidence="2">
    <location>
        <begin position="1699"/>
        <end position="1711"/>
    </location>
</feature>
<evidence type="ECO:0000256" key="2">
    <source>
        <dbReference type="SAM" id="MobiDB-lite"/>
    </source>
</evidence>
<organism evidence="3 5">
    <name type="scientific">Agrilus planipennis</name>
    <name type="common">Emerald ash borer</name>
    <name type="synonym">Agrilus marcopoli</name>
    <dbReference type="NCBI Taxonomy" id="224129"/>
    <lineage>
        <taxon>Eukaryota</taxon>
        <taxon>Metazoa</taxon>
        <taxon>Ecdysozoa</taxon>
        <taxon>Arthropoda</taxon>
        <taxon>Hexapoda</taxon>
        <taxon>Insecta</taxon>
        <taxon>Pterygota</taxon>
        <taxon>Neoptera</taxon>
        <taxon>Endopterygota</taxon>
        <taxon>Coleoptera</taxon>
        <taxon>Polyphaga</taxon>
        <taxon>Elateriformia</taxon>
        <taxon>Buprestoidea</taxon>
        <taxon>Buprestidae</taxon>
        <taxon>Agrilinae</taxon>
        <taxon>Agrilus</taxon>
    </lineage>
</organism>
<feature type="region of interest" description="Disordered" evidence="2">
    <location>
        <begin position="249"/>
        <end position="282"/>
    </location>
</feature>
<evidence type="ECO:0000313" key="5">
    <source>
        <dbReference type="RefSeq" id="XP_025835775.1"/>
    </source>
</evidence>
<feature type="region of interest" description="Disordered" evidence="2">
    <location>
        <begin position="2666"/>
        <end position="2693"/>
    </location>
</feature>
<gene>
    <name evidence="4 5" type="primary">LOC108742503</name>
</gene>
<feature type="compositionally biased region" description="Polar residues" evidence="2">
    <location>
        <begin position="60"/>
        <end position="78"/>
    </location>
</feature>
<feature type="region of interest" description="Disordered" evidence="2">
    <location>
        <begin position="1488"/>
        <end position="1553"/>
    </location>
</feature>
<feature type="compositionally biased region" description="Polar residues" evidence="2">
    <location>
        <begin position="1508"/>
        <end position="1521"/>
    </location>
</feature>
<sequence>MPICRTCSNIVQKHLLASKSLASNAVLDSLLQSYGGQIQSQTRSKSYCRNETPYGLNQGDGKNNQNKRNLQKVSSRSSVEGRRKKSHCQNVLKSCIHSYAIQKHVVKKKIVSSKKFKTQTCSKNPRPPSSSGKNFDIHVTVFKTAHDKSSTKYLEQSQEDGVLETVLNLRSKKKLQDNQSIHKGRPSSLKDLTAALVKSNIAIKTSQHQKPSWDALFQASRISDNEKDLESNQEDGILATVLNLRKEAKEQSTLKKVKEQSTLRIKPSNLKQEPATSNSSIKDFPLKSSFNDLYMDSHYKNPSITASSSTTKLSGGQTSNAGEDITSSSFPRKSMWDTVFKGPVDKRTVETNEKAIEDSQEDAVLKTVLSKKQITFTGEPSILTGKSKTSSLAAKDASSNDLSRKPSSNKIIEEFYVKAKGEGTYRNQEDGVLEVVLNLGKLQSTSKVEVHTSKNTKEAATPMREEIVSKITANLSEEMSTPNVQQTVREKTLLDYVKRFEKSNPNIDLIAKKSKTFEPERSLYDVSNNLAPDKRRNNASKSKSDKKHGSNNTIGTVREMSANVIPLREEARTIESTSNEHKNLNVQKVLMKQPGSKNVNTWINDIINFICRKSAQTSCNAVLEKESEPLKGEKRTTKDSNVLMKNVVNSRRSFSTANWGNSGDIIRKTKTMSTTSSTLRYDGPLVIKQASANPSLGTEDYKSPDNHITSNFFEQLKEELYLLFQKYPHLCKAFINLKKRKRLIHKPYSKVVYRPRLPFPVRNVLEDASSTNNSDRMTSQRMKLNNVSIKSIRNFRTCTTINGFEDSNSNKRKQSQKKTEKNLKAKAIAKSLVNYSKKSYLKYRKVKEKMVKVNNWINKVATKPTKSKPIQLIKKDSLSKPTLECNTFDRQELLKILRELRHQDISAFDGKKKENPDTTEIIMKYNNQTDNKRDKNKQNTIEAYSKKPLGNLEENSGLSKEISSTTKQDDSLIPKYLRYDQKRPVADSAKHKIIPNESILNDIKQQEKQLVETKEAKTDHIKEIVHNKKVMDEKDHATTSVDNKSQIQKNEESSLDSLGSYKKIIDEAQIKTNQMETSKTMPKDSTVSLKKTEKVADDKQSQSINKQYDQIARFLQEIQALGSKKEPKKVDKDVEGHGGEDMRLLLSKKVIDEESKVFDKQPKRSITKYMKNYLKYIIPPATTNKKVTEDGKKYVGASKKVVKPQSKPHLDVFEPLNENDDIKNYFLEVQEAFRLLLSKKIVDDEAQPDSTVSKNIDSKKSDTDTKQSTGKYLDEQESLTSNISIQNVVDIIDTTLGQYDKSKSESNSNKAVTIESIDNERFTSAVADEKNQTKILESDQAHQKNETKDLQLDQLHVKEGELNPSVDILKSDKESTENFLTESKKFIHNDFRLLLSKKILDDEALSALAEHEIKSNIFVIEDIIERSFLTPGADIEETVKSDVTYDQNNGSVKLIGTKEFEMISLEMLTQSVREIVDDLMKQNDMSLVTKSKDDENKKGPKSGLPETTAGSMLDSSVLQQHSRSKEENDATKKDTKDTSADKPNTNQFHKLETAKDEATTTIINPSNTIGNKNATNLKIIHFIKTNIIKFMVIKAMQDAVLVKSIKIIKDVPRSKDEETVVLSKNENSLFSVFKDWENGILRKNTSLKVNPTKTKKDLLNHFMLIKYLLKPKVSIGPTSRKGRISRNYSTNDSGSPLDNKSKKSEDNDLKKMSNCNRSETLQKYWIASFLNSRGLCDTMTPSEDKRNTSEHENNKEIEAKPSRFEDTNTPQLGKIESENGNEKLPQNEWSSRIAPSSSLCSKINNDNDDQHRSSLVISSSQKFNGNINPIEANCVLAPEETTKGFVIVDSSSTAQHKPRNFNVDVIMLGSGKSIADKGKCAVDDNMKTEVIEQCKNLNLSNTFEGTTCKNVEETTTQKSTLSKSLDSHESFLENEKNSVPSDANSCLDFSDSPEGRLEKINELIDILLSKLDNKSSNDSESHITRIKNDLLTLSTDNPNNKRETRINNTLKTIDSDGKTKHNEEMNNNFEYCNDSPMENPVKDIWIESVKTELGKGLSKAPKSVVPHKNKKEQLMLVPQDDINVSSNVNCDSSLEFRKNASNDLYRQLIKGFIESEITEKACKDRTCLKKNDLNKRTNKIAVGKFPVKNTNNEYYRKDENRLLLFRNKSNKTSDAADSIEDTRKNFENEDTDSGFNSLQDHSELSKISKNETMKECTQCKPHSREDIKILEKRPILYNEPVKENKVIGQSYMKQRGKFVHEYLQTAKNTAFNKVVELSDYLIITNSKRRWVITSKIINTRPNDKNSVIKARRRAGKAVQRYFSIKHPKKNKSNDDTGPNSPNSAKKIENNISLLIKKLEERYTQNEAKLLEKNKKLNSSSAKAKLSVKNVQMKSEKIRSETPKGMNELKTNVEVKKIEKDDKTKAIIEVKASLPRKRDNISASELRVATANKQRIEKGQAVSFKIGQNGNVIVKKIDETSSSLSYKKDSNKKVEGSKLSHIETVNPKTTVKSRGAFTEELLKHDEKLHVQDITNKNKQEQQQEHKNKSELDDIFASFLIKKDSSVSEIEENQDKTDDMFASFLTKKKDSSVSEIKKNRDKTDDMFASFLTKKDSSVSEIKKNRDKTDDMFSSFLIKKDSSVSKIEENRDKTEDDITLAEEFSLSNDDTKSHQTTPVIVKSTSQNSKDDAKNVESRKTKISELVNSSLEKSKELNLPIVMKPDSYIRNLANKKSYTKNILRLPGFFDILRLKPCNVDNPSLNLQKPIMNKEYDRLTNLVNLETDYSNDLYCDYLTSGRNFSDFLSKTQRSGSVYENFIKISTMAQMALYNYARQGINDLYPTNSSLIYKSLQSIAFQNFVESRYNTKICKSIQNCNNFYQNCFNTLKCLYNNYSGLWEFATIPQADAHRYDNPHKSDYTKLKCSLDNDRRNEFKKDEHNAACNYMSKVSTPNQTLSSQKHKETSKLDEDDEQITTTYLDCLSRCSNESGYSEYHSLEAAAILPEPKSHHNLNKNKNKLQESETKTDIKIPDISKKPEAERRKEESEENLPTGIKEPSSKEGEKVTVPFEDFQIQMSINVGSQRQRKEIVRKTLTAMTLKLTEIASPVMNTVDDSQNELEDRQFVRNPQNDLFIDQISNVSLIKVLDDGEINNTKASKPKPLRVKPGLNIGTFVTSDGNIAYKLESCRPKDQRKNVYNVFELCLREIERKEKLYSLTSLRPSTLMCCGINPTSNGGRSNYTPQ</sequence>
<evidence type="ECO:0000313" key="3">
    <source>
        <dbReference type="Proteomes" id="UP000192223"/>
    </source>
</evidence>
<feature type="region of interest" description="Disordered" evidence="2">
    <location>
        <begin position="1034"/>
        <end position="1053"/>
    </location>
</feature>
<protein>
    <submittedName>
        <fullName evidence="4">Uncharacterized protein LOC108742503 isoform X1</fullName>
    </submittedName>
    <submittedName>
        <fullName evidence="5">Uncharacterized protein LOC108742503 isoform X2</fullName>
    </submittedName>
</protein>
<feature type="compositionally biased region" description="Polar residues" evidence="2">
    <location>
        <begin position="269"/>
        <end position="281"/>
    </location>
</feature>
<feature type="compositionally biased region" description="Polar residues" evidence="2">
    <location>
        <begin position="1686"/>
        <end position="1698"/>
    </location>
</feature>
<feature type="compositionally biased region" description="Basic and acidic residues" evidence="2">
    <location>
        <begin position="1523"/>
        <end position="1540"/>
    </location>
</feature>
<feature type="compositionally biased region" description="Polar residues" evidence="2">
    <location>
        <begin position="1038"/>
        <end position="1048"/>
    </location>
</feature>
<feature type="region of interest" description="Disordered" evidence="2">
    <location>
        <begin position="2322"/>
        <end position="2347"/>
    </location>
</feature>
<dbReference type="RefSeq" id="XP_025835775.1">
    <property type="nucleotide sequence ID" value="XM_025979990.1"/>
</dbReference>
<dbReference type="Proteomes" id="UP000192223">
    <property type="component" value="Unplaced"/>
</dbReference>
<feature type="compositionally biased region" description="Basic and acidic residues" evidence="2">
    <location>
        <begin position="3016"/>
        <end position="3043"/>
    </location>
</feature>
<evidence type="ECO:0000256" key="1">
    <source>
        <dbReference type="SAM" id="Coils"/>
    </source>
</evidence>
<feature type="region of interest" description="Disordered" evidence="2">
    <location>
        <begin position="1737"/>
        <end position="1795"/>
    </location>
</feature>
<feature type="region of interest" description="Disordered" evidence="2">
    <location>
        <begin position="385"/>
        <end position="405"/>
    </location>
</feature>
<feature type="region of interest" description="Disordered" evidence="2">
    <location>
        <begin position="304"/>
        <end position="330"/>
    </location>
</feature>
<feature type="region of interest" description="Disordered" evidence="2">
    <location>
        <begin position="49"/>
        <end position="85"/>
    </location>
</feature>
<feature type="compositionally biased region" description="Basic and acidic residues" evidence="2">
    <location>
        <begin position="1256"/>
        <end position="1265"/>
    </location>
</feature>
<dbReference type="KEGG" id="apln:108742503"/>
<feature type="region of interest" description="Disordered" evidence="2">
    <location>
        <begin position="1247"/>
        <end position="1272"/>
    </location>
</feature>
<keyword evidence="3" id="KW-1185">Reference proteome</keyword>
<feature type="region of interest" description="Disordered" evidence="2">
    <location>
        <begin position="526"/>
        <end position="558"/>
    </location>
</feature>
<feature type="region of interest" description="Disordered" evidence="2">
    <location>
        <begin position="3003"/>
        <end position="3061"/>
    </location>
</feature>
<accession>A0A7F5RIT2</accession>
<name>A0A7F5RIT2_AGRPL</name>
<dbReference type="GeneID" id="108742503"/>
<feature type="compositionally biased region" description="Basic and acidic residues" evidence="2">
    <location>
        <begin position="249"/>
        <end position="261"/>
    </location>
</feature>
<dbReference type="RefSeq" id="XP_025835774.1">
    <property type="nucleotide sequence ID" value="XM_025979989.1"/>
</dbReference>
<feature type="compositionally biased region" description="Basic and acidic residues" evidence="2">
    <location>
        <begin position="1742"/>
        <end position="1766"/>
    </location>
</feature>
<feature type="region of interest" description="Disordered" evidence="2">
    <location>
        <begin position="2949"/>
        <end position="2968"/>
    </location>
</feature>
<keyword evidence="1" id="KW-0175">Coiled coil</keyword>
<proteinExistence type="predicted"/>